<reference evidence="6" key="1">
    <citation type="journal article" date="2006" name="PLoS Biol.">
        <title>Macronuclear genome sequence of the ciliate Tetrahymena thermophila, a model eukaryote.</title>
        <authorList>
            <person name="Eisen J.A."/>
            <person name="Coyne R.S."/>
            <person name="Wu M."/>
            <person name="Wu D."/>
            <person name="Thiagarajan M."/>
            <person name="Wortman J.R."/>
            <person name="Badger J.H."/>
            <person name="Ren Q."/>
            <person name="Amedeo P."/>
            <person name="Jones K.M."/>
            <person name="Tallon L.J."/>
            <person name="Delcher A.L."/>
            <person name="Salzberg S.L."/>
            <person name="Silva J.C."/>
            <person name="Haas B.J."/>
            <person name="Majoros W.H."/>
            <person name="Farzad M."/>
            <person name="Carlton J.M."/>
            <person name="Smith R.K. Jr."/>
            <person name="Garg J."/>
            <person name="Pearlman R.E."/>
            <person name="Karrer K.M."/>
            <person name="Sun L."/>
            <person name="Manning G."/>
            <person name="Elde N.C."/>
            <person name="Turkewitz A.P."/>
            <person name="Asai D.J."/>
            <person name="Wilkes D.E."/>
            <person name="Wang Y."/>
            <person name="Cai H."/>
            <person name="Collins K."/>
            <person name="Stewart B.A."/>
            <person name="Lee S.R."/>
            <person name="Wilamowska K."/>
            <person name="Weinberg Z."/>
            <person name="Ruzzo W.L."/>
            <person name="Wloga D."/>
            <person name="Gaertig J."/>
            <person name="Frankel J."/>
            <person name="Tsao C.-C."/>
            <person name="Gorovsky M.A."/>
            <person name="Keeling P.J."/>
            <person name="Waller R.F."/>
            <person name="Patron N.J."/>
            <person name="Cherry J.M."/>
            <person name="Stover N.A."/>
            <person name="Krieger C.J."/>
            <person name="del Toro C."/>
            <person name="Ryder H.F."/>
            <person name="Williamson S.C."/>
            <person name="Barbeau R.A."/>
            <person name="Hamilton E.P."/>
            <person name="Orias E."/>
        </authorList>
    </citation>
    <scope>NUCLEOTIDE SEQUENCE [LARGE SCALE GENOMIC DNA]</scope>
    <source>
        <strain evidence="6">SB210</strain>
    </source>
</reference>
<dbReference type="HOGENOM" id="CLU_036726_1_0_1"/>
<evidence type="ECO:0000256" key="2">
    <source>
        <dbReference type="ARBA" id="ARBA00022737"/>
    </source>
</evidence>
<gene>
    <name evidence="5" type="ORF">TTHERM_00691900</name>
</gene>
<dbReference type="EMBL" id="GG662490">
    <property type="protein sequence ID" value="EAR84492.2"/>
    <property type="molecule type" value="Genomic_DNA"/>
</dbReference>
<dbReference type="AlphaFoldDB" id="I7LT67"/>
<dbReference type="KEGG" id="tet:TTHERM_00691900"/>
<dbReference type="OrthoDB" id="447947at2759"/>
<dbReference type="InterPro" id="IPR002048">
    <property type="entry name" value="EF_hand_dom"/>
</dbReference>
<evidence type="ECO:0000256" key="1">
    <source>
        <dbReference type="ARBA" id="ARBA00022723"/>
    </source>
</evidence>
<dbReference type="CDD" id="cd00051">
    <property type="entry name" value="EFh"/>
    <property type="match status" value="1"/>
</dbReference>
<feature type="domain" description="EF-hand" evidence="4">
    <location>
        <begin position="95"/>
        <end position="130"/>
    </location>
</feature>
<dbReference type="STRING" id="312017.I7LT67"/>
<dbReference type="EMDB" id="EMD-29692"/>
<keyword evidence="2" id="KW-0677">Repeat</keyword>
<feature type="domain" description="EF-hand" evidence="4">
    <location>
        <begin position="59"/>
        <end position="94"/>
    </location>
</feature>
<dbReference type="PROSITE" id="PS00018">
    <property type="entry name" value="EF_HAND_1"/>
    <property type="match status" value="2"/>
</dbReference>
<dbReference type="InterPro" id="IPR018247">
    <property type="entry name" value="EF_Hand_1_Ca_BS"/>
</dbReference>
<proteinExistence type="evidence at protein level"/>
<sequence length="191" mass="22372">MNSDLQNLINRVRSALLSRNQNTIRGLARAFRQLDSYDRNNKVDRDEFFIVLKENGVSLTKQEQFVLHQCFDRNNEGTVDFDEFLCVIRGELNEQRKAIVLKAFQKFDPHNTGFVEIRDLRGVYNCDNHPKIKTGQMTEEQVFVEFLQNFCDNSKDGKIQLKEWIDYYSAVSVSIQNDDHFEQVVKIAWGV</sequence>
<keyword evidence="1" id="KW-0479">Metal-binding</keyword>
<evidence type="ECO:0000256" key="3">
    <source>
        <dbReference type="ARBA" id="ARBA00022837"/>
    </source>
</evidence>
<dbReference type="PANTHER" id="PTHR34524">
    <property type="entry name" value="CALCYPHOSIN"/>
    <property type="match status" value="1"/>
</dbReference>
<dbReference type="GeneID" id="7830830"/>
<keyword evidence="3" id="KW-0106">Calcium</keyword>
<dbReference type="Gene3D" id="1.10.238.10">
    <property type="entry name" value="EF-hand"/>
    <property type="match status" value="2"/>
</dbReference>
<protein>
    <submittedName>
        <fullName evidence="5">EF hand protein</fullName>
    </submittedName>
</protein>
<evidence type="ECO:0000259" key="4">
    <source>
        <dbReference type="PROSITE" id="PS50222"/>
    </source>
</evidence>
<evidence type="ECO:0000313" key="6">
    <source>
        <dbReference type="Proteomes" id="UP000009168"/>
    </source>
</evidence>
<dbReference type="PROSITE" id="PS50222">
    <property type="entry name" value="EF_HAND_2"/>
    <property type="match status" value="2"/>
</dbReference>
<dbReference type="PANTHER" id="PTHR34524:SF6">
    <property type="entry name" value="CALCYPHOSINE LIKE"/>
    <property type="match status" value="1"/>
</dbReference>
<dbReference type="Proteomes" id="UP000009168">
    <property type="component" value="Unassembled WGS sequence"/>
</dbReference>
<keyword evidence="6" id="KW-1185">Reference proteome</keyword>
<reference evidence="9" key="3">
    <citation type="journal article" date="2024" name="Elife">
        <title>Effect of alpha-tubulin acetylation on the doublet microtubule structure.</title>
        <authorList>
            <person name="Yang S.K."/>
            <person name="Kubo S."/>
            <person name="Black C.S."/>
            <person name="Peri K."/>
            <person name="Dai D."/>
            <person name="Legal T."/>
            <person name="Valente-Paterno M."/>
            <person name="Gaertig J."/>
            <person name="Bui K.H."/>
        </authorList>
    </citation>
    <scope>STRUCTURE BY ELECTRON MICROSCOPY (4.10 ANGSTROMS)</scope>
</reference>
<accession>I7LT67</accession>
<dbReference type="GO" id="GO:0005509">
    <property type="term" value="F:calcium ion binding"/>
    <property type="evidence" value="ECO:0007669"/>
    <property type="project" value="InterPro"/>
</dbReference>
<dbReference type="PDB" id="8SF7">
    <property type="method" value="EM"/>
    <property type="resolution" value="4.10 A"/>
    <property type="chains" value="0E/1E/2E/3E=1-191"/>
</dbReference>
<dbReference type="Pfam" id="PF13499">
    <property type="entry name" value="EF-hand_7"/>
    <property type="match status" value="1"/>
</dbReference>
<dbReference type="EMDB" id="EMD-40436"/>
<dbReference type="PDB" id="8G3D">
    <property type="method" value="EM"/>
    <property type="resolution" value="3.70 A"/>
    <property type="chains" value="0E/1E/2E/3E=1-191"/>
</dbReference>
<dbReference type="InterPro" id="IPR051581">
    <property type="entry name" value="Ca-bind"/>
</dbReference>
<dbReference type="RefSeq" id="XP_001032155.2">
    <property type="nucleotide sequence ID" value="XM_001032155.3"/>
</dbReference>
<reference evidence="7 8" key="2">
    <citation type="journal article" date="2023" name="Nat. Commun.">
        <title>Native doublet microtubules from Tetrahymena thermophila reveal the importance of outer junction proteins.</title>
        <authorList>
            <person name="Kubo S."/>
            <person name="Black C.S."/>
            <person name="Joachimiak E."/>
            <person name="Yang S.K."/>
            <person name="Legal T."/>
            <person name="Peri K."/>
            <person name="Khalifa A.A.Z."/>
            <person name="Ghanaeian A."/>
            <person name="McCafferty C.L."/>
            <person name="Valente-Paterno M."/>
            <person name="De Bellis C."/>
            <person name="Huynh P.M."/>
            <person name="Fan Z."/>
            <person name="Marcotte E.M."/>
            <person name="Wloga D."/>
            <person name="Bui K.H."/>
        </authorList>
    </citation>
    <scope>STRUCTURE BY ELECTRON MICROSCOPY (3.70 ANGSTROMS)</scope>
</reference>
<dbReference type="InterPro" id="IPR011992">
    <property type="entry name" value="EF-hand-dom_pair"/>
</dbReference>
<name>I7LT67_TETTS</name>
<dbReference type="SUPFAM" id="SSF47473">
    <property type="entry name" value="EF-hand"/>
    <property type="match status" value="1"/>
</dbReference>
<evidence type="ECO:0007829" key="9">
    <source>
        <dbReference type="PDB" id="8SF7"/>
    </source>
</evidence>
<dbReference type="PDB" id="8G2Z">
    <property type="method" value="EM"/>
    <property type="resolution" value="4.10 A"/>
    <property type="chains" value="0E/1E/2E/3E=1-191"/>
</dbReference>
<dbReference type="EMDB" id="EMD-29685"/>
<evidence type="ECO:0000313" key="5">
    <source>
        <dbReference type="EMBL" id="EAR84492.2"/>
    </source>
</evidence>
<evidence type="ECO:0007829" key="7">
    <source>
        <dbReference type="PDB" id="8G2Z"/>
    </source>
</evidence>
<keyword evidence="7 8" id="KW-0002">3D-structure</keyword>
<dbReference type="OMA" id="MKGVYHA"/>
<dbReference type="InParanoid" id="I7LT67"/>
<organism evidence="5 6">
    <name type="scientific">Tetrahymena thermophila (strain SB210)</name>
    <dbReference type="NCBI Taxonomy" id="312017"/>
    <lineage>
        <taxon>Eukaryota</taxon>
        <taxon>Sar</taxon>
        <taxon>Alveolata</taxon>
        <taxon>Ciliophora</taxon>
        <taxon>Intramacronucleata</taxon>
        <taxon>Oligohymenophorea</taxon>
        <taxon>Hymenostomatida</taxon>
        <taxon>Tetrahymenina</taxon>
        <taxon>Tetrahymenidae</taxon>
        <taxon>Tetrahymena</taxon>
    </lineage>
</organism>
<dbReference type="eggNOG" id="KOG0032">
    <property type="taxonomic scope" value="Eukaryota"/>
</dbReference>
<evidence type="ECO:0007829" key="8">
    <source>
        <dbReference type="PDB" id="8G3D"/>
    </source>
</evidence>